<evidence type="ECO:0000256" key="4">
    <source>
        <dbReference type="ARBA" id="ARBA00022692"/>
    </source>
</evidence>
<dbReference type="EMBL" id="CADCVF010000036">
    <property type="protein sequence ID" value="CAA9455879.1"/>
    <property type="molecule type" value="Genomic_DNA"/>
</dbReference>
<dbReference type="InterPro" id="IPR001640">
    <property type="entry name" value="Lgt"/>
</dbReference>
<feature type="transmembrane region" description="Helical" evidence="7">
    <location>
        <begin position="79"/>
        <end position="100"/>
    </location>
</feature>
<dbReference type="UniPathway" id="UPA00664"/>
<feature type="transmembrane region" description="Helical" evidence="7">
    <location>
        <begin position="107"/>
        <end position="126"/>
    </location>
</feature>
<dbReference type="GO" id="GO:0005886">
    <property type="term" value="C:plasma membrane"/>
    <property type="evidence" value="ECO:0007669"/>
    <property type="project" value="UniProtKB-SubCell"/>
</dbReference>
<proteinExistence type="inferred from homology"/>
<feature type="transmembrane region" description="Helical" evidence="7">
    <location>
        <begin position="12"/>
        <end position="28"/>
    </location>
</feature>
<name>A0A6J4QZX7_9ACTN</name>
<gene>
    <name evidence="7" type="primary">lgt</name>
    <name evidence="8" type="ORF">AVDCRST_MAG58-1558</name>
</gene>
<evidence type="ECO:0000256" key="5">
    <source>
        <dbReference type="ARBA" id="ARBA00022989"/>
    </source>
</evidence>
<sequence length="261" mass="29008">MFEVGPFALRYYGLFIALGIIVATWLSGRELERKGYDGTLALDSLFYIVPLGFVGARAYHVITDYGLYSSDPFPGVFAVWNGGLGIYGGVVGGFVGLLIFSRVRGISPWAFADAVAPGLILAQAIGRWGNYFNQELFGRPSDLPWAIRIAPENRPVDYADAATFHPTFLYESIWDALVCLILLWVARRFAERLKNGDIFVLYVSLYSFGRFFVEALRVDPAFLIGGTIRGNLFVSSVLALGFAMILLLRHSGSRRKRPESR</sequence>
<evidence type="ECO:0000256" key="2">
    <source>
        <dbReference type="ARBA" id="ARBA00022475"/>
    </source>
</evidence>
<comment type="catalytic activity">
    <reaction evidence="7">
        <text>L-cysteinyl-[prolipoprotein] + a 1,2-diacyl-sn-glycero-3-phospho-(1'-sn-glycerol) = an S-1,2-diacyl-sn-glyceryl-L-cysteinyl-[prolipoprotein] + sn-glycerol 1-phosphate + H(+)</text>
        <dbReference type="Rhea" id="RHEA:56712"/>
        <dbReference type="Rhea" id="RHEA-COMP:14679"/>
        <dbReference type="Rhea" id="RHEA-COMP:14680"/>
        <dbReference type="ChEBI" id="CHEBI:15378"/>
        <dbReference type="ChEBI" id="CHEBI:29950"/>
        <dbReference type="ChEBI" id="CHEBI:57685"/>
        <dbReference type="ChEBI" id="CHEBI:64716"/>
        <dbReference type="ChEBI" id="CHEBI:140658"/>
        <dbReference type="EC" id="2.5.1.145"/>
    </reaction>
</comment>
<dbReference type="PANTHER" id="PTHR30589">
    <property type="entry name" value="PROLIPOPROTEIN DIACYLGLYCERYL TRANSFERASE"/>
    <property type="match status" value="1"/>
</dbReference>
<dbReference type="NCBIfam" id="TIGR00544">
    <property type="entry name" value="lgt"/>
    <property type="match status" value="1"/>
</dbReference>
<feature type="transmembrane region" description="Helical" evidence="7">
    <location>
        <begin position="228"/>
        <end position="248"/>
    </location>
</feature>
<dbReference type="GO" id="GO:0042158">
    <property type="term" value="P:lipoprotein biosynthetic process"/>
    <property type="evidence" value="ECO:0007669"/>
    <property type="project" value="UniProtKB-UniRule"/>
</dbReference>
<keyword evidence="4 7" id="KW-0812">Transmembrane</keyword>
<evidence type="ECO:0000256" key="1">
    <source>
        <dbReference type="ARBA" id="ARBA00007150"/>
    </source>
</evidence>
<keyword evidence="6 7" id="KW-0472">Membrane</keyword>
<evidence type="ECO:0000313" key="8">
    <source>
        <dbReference type="EMBL" id="CAA9455879.1"/>
    </source>
</evidence>
<comment type="similarity">
    <text evidence="1 7">Belongs to the Lgt family.</text>
</comment>
<dbReference type="AlphaFoldDB" id="A0A6J4QZX7"/>
<feature type="transmembrane region" description="Helical" evidence="7">
    <location>
        <begin position="40"/>
        <end position="59"/>
    </location>
</feature>
<organism evidence="8">
    <name type="scientific">uncultured Rubrobacteraceae bacterium</name>
    <dbReference type="NCBI Taxonomy" id="349277"/>
    <lineage>
        <taxon>Bacteria</taxon>
        <taxon>Bacillati</taxon>
        <taxon>Actinomycetota</taxon>
        <taxon>Rubrobacteria</taxon>
        <taxon>Rubrobacterales</taxon>
        <taxon>Rubrobacteraceae</taxon>
        <taxon>environmental samples</taxon>
    </lineage>
</organism>
<dbReference type="EC" id="2.5.1.145" evidence="7"/>
<keyword evidence="5 7" id="KW-1133">Transmembrane helix</keyword>
<feature type="binding site" evidence="7">
    <location>
        <position position="127"/>
    </location>
    <ligand>
        <name>a 1,2-diacyl-sn-glycero-3-phospho-(1'-sn-glycerol)</name>
        <dbReference type="ChEBI" id="CHEBI:64716"/>
    </ligand>
</feature>
<comment type="pathway">
    <text evidence="7">Protein modification; lipoprotein biosynthesis (diacylglyceryl transfer).</text>
</comment>
<comment type="function">
    <text evidence="7">Catalyzes the transfer of the diacylglyceryl group from phosphatidylglycerol to the sulfhydryl group of the N-terminal cysteine of a prolipoprotein, the first step in the formation of mature lipoproteins.</text>
</comment>
<feature type="transmembrane region" description="Helical" evidence="7">
    <location>
        <begin position="168"/>
        <end position="186"/>
    </location>
</feature>
<dbReference type="HAMAP" id="MF_01147">
    <property type="entry name" value="Lgt"/>
    <property type="match status" value="1"/>
</dbReference>
<dbReference type="PROSITE" id="PS01311">
    <property type="entry name" value="LGT"/>
    <property type="match status" value="1"/>
</dbReference>
<keyword evidence="3 7" id="KW-0808">Transferase</keyword>
<dbReference type="Pfam" id="PF01790">
    <property type="entry name" value="LGT"/>
    <property type="match status" value="1"/>
</dbReference>
<evidence type="ECO:0000256" key="3">
    <source>
        <dbReference type="ARBA" id="ARBA00022679"/>
    </source>
</evidence>
<accession>A0A6J4QZX7</accession>
<evidence type="ECO:0000256" key="6">
    <source>
        <dbReference type="ARBA" id="ARBA00023136"/>
    </source>
</evidence>
<reference evidence="8" key="1">
    <citation type="submission" date="2020-02" db="EMBL/GenBank/DDBJ databases">
        <authorList>
            <person name="Meier V. D."/>
        </authorList>
    </citation>
    <scope>NUCLEOTIDE SEQUENCE</scope>
    <source>
        <strain evidence="8">AVDCRST_MAG58</strain>
    </source>
</reference>
<comment type="subcellular location">
    <subcellularLocation>
        <location evidence="7">Cell membrane</location>
        <topology evidence="7">Multi-pass membrane protein</topology>
    </subcellularLocation>
</comment>
<evidence type="ECO:0000256" key="7">
    <source>
        <dbReference type="HAMAP-Rule" id="MF_01147"/>
    </source>
</evidence>
<feature type="transmembrane region" description="Helical" evidence="7">
    <location>
        <begin position="198"/>
        <end position="216"/>
    </location>
</feature>
<keyword evidence="8" id="KW-0449">Lipoprotein</keyword>
<keyword evidence="2 7" id="KW-1003">Cell membrane</keyword>
<dbReference type="PANTHER" id="PTHR30589:SF0">
    <property type="entry name" value="PHOSPHATIDYLGLYCEROL--PROLIPOPROTEIN DIACYLGLYCERYL TRANSFERASE"/>
    <property type="match status" value="1"/>
</dbReference>
<protein>
    <recommendedName>
        <fullName evidence="7">Phosphatidylglycerol--prolipoprotein diacylglyceryl transferase</fullName>
        <ecNumber evidence="7">2.5.1.145</ecNumber>
    </recommendedName>
</protein>
<dbReference type="GO" id="GO:0008961">
    <property type="term" value="F:phosphatidylglycerol-prolipoprotein diacylglyceryl transferase activity"/>
    <property type="evidence" value="ECO:0007669"/>
    <property type="project" value="UniProtKB-UniRule"/>
</dbReference>